<feature type="transmembrane region" description="Helical" evidence="8">
    <location>
        <begin position="841"/>
        <end position="861"/>
    </location>
</feature>
<feature type="transmembrane region" description="Helical" evidence="8">
    <location>
        <begin position="1169"/>
        <end position="1190"/>
    </location>
</feature>
<evidence type="ECO:0000256" key="2">
    <source>
        <dbReference type="ARBA" id="ARBA00022475"/>
    </source>
</evidence>
<comment type="subcellular location">
    <subcellularLocation>
        <location evidence="1">Cell membrane</location>
        <topology evidence="1">Multi-pass membrane protein</topology>
    </subcellularLocation>
</comment>
<sequence>MEIKKSRGRFISIFFIVALGVAFYAGIRSSEPSMRVSGDAYFDKEHLMDIKVMGTMGLTEDDIEEIEKTEGVEAAEGAYSTDVLCSVGDTEKVVHVMSIQENFNDVQVAEGQLPQKEGECLLDEDFAASEGYKVGDTITVSSGSGDSLSDTLTTDTYEIVGIGNSPLYISFGRGSSTVGNGEVSGFIAVPEESFCMDVYSEAYVRVEGAADETAFTDEYESVVSETADRLEEIADARCEVRRQDIMDEAYEEVDDAQQTVDEESKTLADARKELEDSKSTAAKELADARKQLEDSQELLEQSRQQIADGEAQLKSGKQELISQQASLDEGKQQYESGAAQLEQKESELQSARAAYLVEYNQKMPLITGAKQEIARQKQELDEQKELLEQGKGEINSSLEPLKQLQAAFQTCQDNIDQVTGQMEEGAVHYEEILKIPEEERTQEETEFLEQWDSVKAGLEESLAGWNQQKDALTAQMQGQGIESEEALNTMIAALESQLADLEKKEQELEAGEQQLLEKEQQLTAGEQALIEAGKQIRDGEAQLKQAREELDASKRQIDAGQAQIDAAWEMLNGQEKTLQSGKNELASGEKEIQDGWSEYEKAAAEAAQQIADGEAKIADGERQLEEAKQEIADARAEIEKIENPEWYVQDRSSALAEYDGYGDNADRMRAIGQVFPAVFFLVAALISLTAMTRMVEEQRIQIGTLKALGYSKLAIAGKYITYALTATLGGSIVGVLLGEKIFPWIIIYAYKIMYQHIPDMLVPYHMSYALQAILIAVLCTLAATLMACYKELASVPAQLMRPPAPKQGQRILLERVGLIWRHLNFTWKSSIRNLVRYKKRFFMTVFGIGGCMALMVVGFGLKDSIFEVPDLQYQEIQHYDAAVYYDDGLSAEEKDEIVNAVKDEKAVDGELQVRMQNLEVKSDSETLDVYLTVPESTEHIEDFLTFRSRTSSESYTLEGEGAILTEKAAEALGVETGDTVKLEDNGLGEKEVTVEAICENYIGHYIYLSPEYYEELFGAQAKYNGVLVKLQDGKEDQAEQIGSRLLDNENVLNISYTTSIEGRLDDMLQSLNLVIVVLIISAGMLAFVVLYNLNTINITERKRELATIKVLGFYDIEVASYVYRENILLTLIGALAGMGLGRLLLQFIIVTVEVDEIMFGRVIHFPSYLYSLLFTLGFSMFVNWVMYFKLKRIDMVESLKSVE</sequence>
<dbReference type="PANTHER" id="PTHR30287:SF1">
    <property type="entry name" value="INNER MEMBRANE PROTEIN"/>
    <property type="match status" value="1"/>
</dbReference>
<feature type="coiled-coil region" evidence="6">
    <location>
        <begin position="455"/>
        <end position="563"/>
    </location>
</feature>
<evidence type="ECO:0000256" key="4">
    <source>
        <dbReference type="ARBA" id="ARBA00022989"/>
    </source>
</evidence>
<accession>A0ABM8ID62</accession>
<keyword evidence="12" id="KW-1185">Reference proteome</keyword>
<evidence type="ECO:0000256" key="3">
    <source>
        <dbReference type="ARBA" id="ARBA00022692"/>
    </source>
</evidence>
<keyword evidence="4 8" id="KW-1133">Transmembrane helix</keyword>
<dbReference type="Proteomes" id="UP001305815">
    <property type="component" value="Chromosome"/>
</dbReference>
<feature type="domain" description="MacB-like periplasmic core" evidence="10">
    <location>
        <begin position="12"/>
        <end position="218"/>
    </location>
</feature>
<feature type="transmembrane region" description="Helical" evidence="8">
    <location>
        <begin position="674"/>
        <end position="695"/>
    </location>
</feature>
<protein>
    <submittedName>
        <fullName evidence="11">ABC transporter permease</fullName>
    </submittedName>
</protein>
<dbReference type="Pfam" id="PF12704">
    <property type="entry name" value="MacB_PCD"/>
    <property type="match status" value="2"/>
</dbReference>
<dbReference type="InterPro" id="IPR025857">
    <property type="entry name" value="MacB_PCD"/>
</dbReference>
<evidence type="ECO:0000256" key="7">
    <source>
        <dbReference type="SAM" id="MobiDB-lite"/>
    </source>
</evidence>
<feature type="domain" description="ABC3 transporter permease C-terminal" evidence="9">
    <location>
        <begin position="1077"/>
        <end position="1193"/>
    </location>
</feature>
<feature type="transmembrane region" description="Helical" evidence="8">
    <location>
        <begin position="9"/>
        <end position="27"/>
    </location>
</feature>
<keyword evidence="2" id="KW-1003">Cell membrane</keyword>
<evidence type="ECO:0000256" key="6">
    <source>
        <dbReference type="SAM" id="Coils"/>
    </source>
</evidence>
<organism evidence="11 12">
    <name type="scientific">Claveliimonas bilis</name>
    <dbReference type="NCBI Taxonomy" id="3028070"/>
    <lineage>
        <taxon>Bacteria</taxon>
        <taxon>Bacillati</taxon>
        <taxon>Bacillota</taxon>
        <taxon>Clostridia</taxon>
        <taxon>Lachnospirales</taxon>
        <taxon>Lachnospiraceae</taxon>
        <taxon>Claveliimonas</taxon>
    </lineage>
</organism>
<evidence type="ECO:0000259" key="10">
    <source>
        <dbReference type="Pfam" id="PF12704"/>
    </source>
</evidence>
<keyword evidence="3 8" id="KW-0812">Transmembrane</keyword>
<reference evidence="12" key="1">
    <citation type="journal article" date="2023" name="Int. J. Syst. Evol. Microbiol.">
        <title>Claveliimonas bilis gen. nov., sp. nov., deoxycholic acid-producing bacteria isolated from human faeces, and reclassification of Sellimonas monacensis Zenner et al. 2021 as Claveliimonas monacensis comb. nov.</title>
        <authorList>
            <person name="Hisatomi A."/>
            <person name="Kastawa N.W.E.P.G."/>
            <person name="Song I."/>
            <person name="Ohkuma M."/>
            <person name="Fukiya S."/>
            <person name="Sakamoto M."/>
        </authorList>
    </citation>
    <scope>NUCLEOTIDE SEQUENCE [LARGE SCALE GENOMIC DNA]</scope>
    <source>
        <strain evidence="12">12BBH14</strain>
    </source>
</reference>
<evidence type="ECO:0000259" key="9">
    <source>
        <dbReference type="Pfam" id="PF02687"/>
    </source>
</evidence>
<feature type="transmembrane region" description="Helical" evidence="8">
    <location>
        <begin position="1073"/>
        <end position="1093"/>
    </location>
</feature>
<evidence type="ECO:0000256" key="8">
    <source>
        <dbReference type="SAM" id="Phobius"/>
    </source>
</evidence>
<feature type="region of interest" description="Disordered" evidence="7">
    <location>
        <begin position="272"/>
        <end position="302"/>
    </location>
</feature>
<evidence type="ECO:0000256" key="1">
    <source>
        <dbReference type="ARBA" id="ARBA00004651"/>
    </source>
</evidence>
<feature type="coiled-coil region" evidence="6">
    <location>
        <begin position="603"/>
        <end position="644"/>
    </location>
</feature>
<gene>
    <name evidence="11" type="ORF">Lac1_24530</name>
</gene>
<dbReference type="Pfam" id="PF02687">
    <property type="entry name" value="FtsX"/>
    <property type="match status" value="2"/>
</dbReference>
<evidence type="ECO:0000313" key="12">
    <source>
        <dbReference type="Proteomes" id="UP001305815"/>
    </source>
</evidence>
<dbReference type="InterPro" id="IPR003838">
    <property type="entry name" value="ABC3_permease_C"/>
</dbReference>
<feature type="transmembrane region" description="Helical" evidence="8">
    <location>
        <begin position="768"/>
        <end position="789"/>
    </location>
</feature>
<dbReference type="InterPro" id="IPR038766">
    <property type="entry name" value="Membrane_comp_ABC_pdt"/>
</dbReference>
<feature type="transmembrane region" description="Helical" evidence="8">
    <location>
        <begin position="1127"/>
        <end position="1149"/>
    </location>
</feature>
<feature type="domain" description="MacB-like periplasmic core" evidence="10">
    <location>
        <begin position="845"/>
        <end position="1038"/>
    </location>
</feature>
<name>A0ABM8ID62_9FIRM</name>
<keyword evidence="6" id="KW-0175">Coiled coil</keyword>
<feature type="domain" description="ABC3 transporter permease C-terminal" evidence="9">
    <location>
        <begin position="674"/>
        <end position="787"/>
    </location>
</feature>
<evidence type="ECO:0000313" key="11">
    <source>
        <dbReference type="EMBL" id="BDZ78270.1"/>
    </source>
</evidence>
<dbReference type="PANTHER" id="PTHR30287">
    <property type="entry name" value="MEMBRANE COMPONENT OF PREDICTED ABC SUPERFAMILY METABOLITE UPTAKE TRANSPORTER"/>
    <property type="match status" value="1"/>
</dbReference>
<feature type="compositionally biased region" description="Basic and acidic residues" evidence="7">
    <location>
        <begin position="284"/>
        <end position="293"/>
    </location>
</feature>
<proteinExistence type="predicted"/>
<dbReference type="RefSeq" id="WP_316265310.1">
    <property type="nucleotide sequence ID" value="NZ_AP027742.1"/>
</dbReference>
<dbReference type="EMBL" id="AP027742">
    <property type="protein sequence ID" value="BDZ78270.1"/>
    <property type="molecule type" value="Genomic_DNA"/>
</dbReference>
<evidence type="ECO:0000256" key="5">
    <source>
        <dbReference type="ARBA" id="ARBA00023136"/>
    </source>
</evidence>
<feature type="transmembrane region" description="Helical" evidence="8">
    <location>
        <begin position="716"/>
        <end position="737"/>
    </location>
</feature>
<dbReference type="Gene3D" id="1.10.287.1490">
    <property type="match status" value="1"/>
</dbReference>
<keyword evidence="5 8" id="KW-0472">Membrane</keyword>